<feature type="domain" description="HTH gntR-type" evidence="6">
    <location>
        <begin position="1"/>
        <end position="69"/>
    </location>
</feature>
<evidence type="ECO:0000256" key="1">
    <source>
        <dbReference type="ARBA" id="ARBA00005384"/>
    </source>
</evidence>
<organism evidence="7 8">
    <name type="scientific">Azohydromonas lata</name>
    <dbReference type="NCBI Taxonomy" id="45677"/>
    <lineage>
        <taxon>Bacteria</taxon>
        <taxon>Pseudomonadati</taxon>
        <taxon>Pseudomonadota</taxon>
        <taxon>Betaproteobacteria</taxon>
        <taxon>Burkholderiales</taxon>
        <taxon>Sphaerotilaceae</taxon>
        <taxon>Azohydromonas</taxon>
    </lineage>
</organism>
<evidence type="ECO:0000256" key="5">
    <source>
        <dbReference type="ARBA" id="ARBA00023163"/>
    </source>
</evidence>
<keyword evidence="7" id="KW-0032">Aminotransferase</keyword>
<keyword evidence="3" id="KW-0805">Transcription regulation</keyword>
<dbReference type="GO" id="GO:0008483">
    <property type="term" value="F:transaminase activity"/>
    <property type="evidence" value="ECO:0007669"/>
    <property type="project" value="UniProtKB-KW"/>
</dbReference>
<gene>
    <name evidence="7" type="ORF">SM757_28020</name>
</gene>
<dbReference type="InterPro" id="IPR051446">
    <property type="entry name" value="HTH_trans_reg/aminotransferase"/>
</dbReference>
<comment type="caution">
    <text evidence="7">The sequence shown here is derived from an EMBL/GenBank/DDBJ whole genome shotgun (WGS) entry which is preliminary data.</text>
</comment>
<keyword evidence="4" id="KW-0238">DNA-binding</keyword>
<name>A0ABU5ING5_9BURK</name>
<proteinExistence type="inferred from homology"/>
<dbReference type="InterPro" id="IPR015422">
    <property type="entry name" value="PyrdxlP-dep_Trfase_small"/>
</dbReference>
<protein>
    <submittedName>
        <fullName evidence="7">PLP-dependent aminotransferase family protein</fullName>
    </submittedName>
</protein>
<evidence type="ECO:0000256" key="3">
    <source>
        <dbReference type="ARBA" id="ARBA00023015"/>
    </source>
</evidence>
<dbReference type="Pfam" id="PF00392">
    <property type="entry name" value="GntR"/>
    <property type="match status" value="1"/>
</dbReference>
<evidence type="ECO:0000313" key="8">
    <source>
        <dbReference type="Proteomes" id="UP001293718"/>
    </source>
</evidence>
<accession>A0ABU5ING5</accession>
<dbReference type="Pfam" id="PF00155">
    <property type="entry name" value="Aminotran_1_2"/>
    <property type="match status" value="1"/>
</dbReference>
<keyword evidence="7" id="KW-0808">Transferase</keyword>
<evidence type="ECO:0000256" key="4">
    <source>
        <dbReference type="ARBA" id="ARBA00023125"/>
    </source>
</evidence>
<dbReference type="CDD" id="cd07377">
    <property type="entry name" value="WHTH_GntR"/>
    <property type="match status" value="1"/>
</dbReference>
<dbReference type="Gene3D" id="3.90.1150.10">
    <property type="entry name" value="Aspartate Aminotransferase, domain 1"/>
    <property type="match status" value="1"/>
</dbReference>
<dbReference type="Gene3D" id="3.40.640.10">
    <property type="entry name" value="Type I PLP-dependent aspartate aminotransferase-like (Major domain)"/>
    <property type="match status" value="1"/>
</dbReference>
<dbReference type="CDD" id="cd00609">
    <property type="entry name" value="AAT_like"/>
    <property type="match status" value="1"/>
</dbReference>
<keyword evidence="2" id="KW-0663">Pyridoxal phosphate</keyword>
<comment type="similarity">
    <text evidence="1">In the C-terminal section; belongs to the class-I pyridoxal-phosphate-dependent aminotransferase family.</text>
</comment>
<dbReference type="Gene3D" id="1.10.10.10">
    <property type="entry name" value="Winged helix-like DNA-binding domain superfamily/Winged helix DNA-binding domain"/>
    <property type="match status" value="1"/>
</dbReference>
<evidence type="ECO:0000259" key="6">
    <source>
        <dbReference type="PROSITE" id="PS50949"/>
    </source>
</evidence>
<keyword evidence="5" id="KW-0804">Transcription</keyword>
<evidence type="ECO:0000256" key="2">
    <source>
        <dbReference type="ARBA" id="ARBA00022898"/>
    </source>
</evidence>
<reference evidence="7 8" key="1">
    <citation type="submission" date="2023-11" db="EMBL/GenBank/DDBJ databases">
        <title>Draft genome of Azohydromonas lata strain H1 (DSM1123), a polyhydroxyalkanoate producer.</title>
        <authorList>
            <person name="Traversa D."/>
            <person name="D'Addabbo P."/>
            <person name="Pazzani C."/>
            <person name="Manzari C."/>
            <person name="Chiara M."/>
            <person name="Scrascia M."/>
        </authorList>
    </citation>
    <scope>NUCLEOTIDE SEQUENCE [LARGE SCALE GENOMIC DNA]</scope>
    <source>
        <strain evidence="7 8">H1</strain>
    </source>
</reference>
<evidence type="ECO:0000313" key="7">
    <source>
        <dbReference type="EMBL" id="MDZ5460434.1"/>
    </source>
</evidence>
<dbReference type="SMART" id="SM00345">
    <property type="entry name" value="HTH_GNTR"/>
    <property type="match status" value="1"/>
</dbReference>
<keyword evidence="8" id="KW-1185">Reference proteome</keyword>
<dbReference type="PANTHER" id="PTHR46577:SF2">
    <property type="entry name" value="TRANSCRIPTIONAL REGULATORY PROTEIN"/>
    <property type="match status" value="1"/>
</dbReference>
<dbReference type="PROSITE" id="PS50949">
    <property type="entry name" value="HTH_GNTR"/>
    <property type="match status" value="1"/>
</dbReference>
<dbReference type="InterPro" id="IPR036388">
    <property type="entry name" value="WH-like_DNA-bd_sf"/>
</dbReference>
<dbReference type="InterPro" id="IPR036390">
    <property type="entry name" value="WH_DNA-bd_sf"/>
</dbReference>
<dbReference type="InterPro" id="IPR015424">
    <property type="entry name" value="PyrdxlP-dep_Trfase"/>
</dbReference>
<dbReference type="PANTHER" id="PTHR46577">
    <property type="entry name" value="HTH-TYPE TRANSCRIPTIONAL REGULATORY PROTEIN GABR"/>
    <property type="match status" value="1"/>
</dbReference>
<dbReference type="EMBL" id="JAXOJX010000069">
    <property type="protein sequence ID" value="MDZ5460434.1"/>
    <property type="molecule type" value="Genomic_DNA"/>
</dbReference>
<dbReference type="SUPFAM" id="SSF53383">
    <property type="entry name" value="PLP-dependent transferases"/>
    <property type="match status" value="1"/>
</dbReference>
<dbReference type="RefSeq" id="WP_066340658.1">
    <property type="nucleotide sequence ID" value="NZ_JAXOJX010000069.1"/>
</dbReference>
<dbReference type="InterPro" id="IPR004839">
    <property type="entry name" value="Aminotransferase_I/II_large"/>
</dbReference>
<dbReference type="Proteomes" id="UP001293718">
    <property type="component" value="Unassembled WGS sequence"/>
</dbReference>
<dbReference type="InterPro" id="IPR015421">
    <property type="entry name" value="PyrdxlP-dep_Trfase_major"/>
</dbReference>
<dbReference type="InterPro" id="IPR000524">
    <property type="entry name" value="Tscrpt_reg_HTH_GntR"/>
</dbReference>
<sequence>MKRYEQYADEIAELIRTQVLRAGDRLPSVRQASGSRHISPSTVFEAYYLLEARGLIQARPRSGYYVNALRAAGGVEPATAPPAGESTPVAISELVFEVLGSTRQADVVPLGSAFPSPRLFPLDKLARCLSPAMRRLEPQRIVEELTSGSERLRRQLGLRYVSAGLGLDTREIVITNGAMEALNLCLQAVTRPGDVVAVESPTFYAALQALERLQLRAVEVATHPRHGVELASLAQVLSQHPVKACWFMPNFQNPLGSLMPEENKRALVELLARHEVPLIEDDVYAELYFGLRRPLPCKSFDRQGLVMHCSSFSKNLAPGYRVGWTAAGRFAERVQRLKLMTTLGNAVAPQEALCDYLQQGGYDRHLRQLRQALADSQARALRGIAKHFPAGTRVTRPEGGYFLWVQLPQGVDALTLHRLALSQNISLAPGHLFSADRRFANCVRLNYGQGGDERFDDALRTLGQLACAQLAA</sequence>
<dbReference type="SUPFAM" id="SSF46785">
    <property type="entry name" value="Winged helix' DNA-binding domain"/>
    <property type="match status" value="1"/>
</dbReference>